<keyword evidence="1" id="KW-0812">Transmembrane</keyword>
<feature type="domain" description="CATSPERG C-terminal" evidence="2">
    <location>
        <begin position="675"/>
        <end position="761"/>
    </location>
</feature>
<dbReference type="InterPro" id="IPR053873">
    <property type="entry name" value="CATSPERG_C"/>
</dbReference>
<keyword evidence="4" id="KW-1185">Reference proteome</keyword>
<dbReference type="InterPro" id="IPR028246">
    <property type="entry name" value="CATSPERG"/>
</dbReference>
<dbReference type="EMBL" id="JAPFFF010000011">
    <property type="protein sequence ID" value="KAK8878379.1"/>
    <property type="molecule type" value="Genomic_DNA"/>
</dbReference>
<evidence type="ECO:0000256" key="1">
    <source>
        <dbReference type="SAM" id="Phobius"/>
    </source>
</evidence>
<sequence length="772" mass="90337">MSTRFQTTVNSWNFSFFGECKRRYCYKVIPNININIDTSSTKLCFLIQPGVFLTSDENVTVFGRVIDPNDMQSFLNNEEIPEIDRVFNQPTNPEFSIVHYRQQFSYPISSSKGLIYSPDHYHNIYYISPNFPFLRNVWETLEDVFLTQYEYDVLTSNSFKKHEFSYYYSPTSFYSGPGNYSLSYDQNTNRDLIYAYYSTNHSLYIDGPLISQIQILNDEIDADSYSICGGIILFSNYYKTSIVLLSILYNNISNEYHISKHYQDEDDPENFSYYEKLEYPHYVLNQTAKYPYPRGWNVNTSDYYYEDIGTKDEYMLQPTSITGVHLFGQKYCQWSMIYGNFLAVSNTFARTYFIIMTLGNGEKIEKIFASNETSRFALLTTNHMIYYGDTYSNIVERVPYELVDGLNITTALILFNSDEVLELVDVNDPKNPIHHQFPPESIPMSTNWCPYRKVTYELYDIDYFTRVRQPVSDSSFPPQIYVDHSDTFHFAIHATYQGKVPNLLFAAPFYFTLNYSKKIDYSHSMITYNFWIKDALTFEDFVNSGNQYIGRTERIDFFFENSSSVCLNFHTFFDITSGCLPGLSLQYEFEDKKKFFNGEDMEFLQFSRYWVPQFYLYDSTRDMKIPYTGLIEISIIGYGTTESKFKLNNDPEFNTGKNNRVFGYTSDILATAAIAENCTIEWLCQVGSVCNRVSPKFPNPPVYYLKLRARTIPRDLPNSTYCTLEKEFYLEISGIPMDAGTMATILIVTIILLFIILRILYHYSDRMSFMKD</sequence>
<protein>
    <recommendedName>
        <fullName evidence="2">CATSPERG C-terminal domain-containing protein</fullName>
    </recommendedName>
</protein>
<feature type="transmembrane region" description="Helical" evidence="1">
    <location>
        <begin position="739"/>
        <end position="761"/>
    </location>
</feature>
<keyword evidence="1" id="KW-0472">Membrane</keyword>
<name>A0ABR2JKM6_9EUKA</name>
<dbReference type="PANTHER" id="PTHR14327">
    <property type="entry name" value="CATION CHANNEL SPERM-ASSOCIATED PROTEIN SUBUNIT GAMMA"/>
    <property type="match status" value="1"/>
</dbReference>
<dbReference type="Proteomes" id="UP001470230">
    <property type="component" value="Unassembled WGS sequence"/>
</dbReference>
<proteinExistence type="predicted"/>
<evidence type="ECO:0000259" key="2">
    <source>
        <dbReference type="Pfam" id="PF22846"/>
    </source>
</evidence>
<reference evidence="3 4" key="1">
    <citation type="submission" date="2024-04" db="EMBL/GenBank/DDBJ databases">
        <title>Tritrichomonas musculus Genome.</title>
        <authorList>
            <person name="Alves-Ferreira E."/>
            <person name="Grigg M."/>
            <person name="Lorenzi H."/>
            <person name="Galac M."/>
        </authorList>
    </citation>
    <scope>NUCLEOTIDE SEQUENCE [LARGE SCALE GENOMIC DNA]</scope>
    <source>
        <strain evidence="3 4">EAF2021</strain>
    </source>
</reference>
<gene>
    <name evidence="3" type="ORF">M9Y10_005147</name>
</gene>
<keyword evidence="1" id="KW-1133">Transmembrane helix</keyword>
<evidence type="ECO:0000313" key="4">
    <source>
        <dbReference type="Proteomes" id="UP001470230"/>
    </source>
</evidence>
<organism evidence="3 4">
    <name type="scientific">Tritrichomonas musculus</name>
    <dbReference type="NCBI Taxonomy" id="1915356"/>
    <lineage>
        <taxon>Eukaryota</taxon>
        <taxon>Metamonada</taxon>
        <taxon>Parabasalia</taxon>
        <taxon>Tritrichomonadida</taxon>
        <taxon>Tritrichomonadidae</taxon>
        <taxon>Tritrichomonas</taxon>
    </lineage>
</organism>
<comment type="caution">
    <text evidence="3">The sequence shown here is derived from an EMBL/GenBank/DDBJ whole genome shotgun (WGS) entry which is preliminary data.</text>
</comment>
<dbReference type="Pfam" id="PF22846">
    <property type="entry name" value="CATSPERG_C"/>
    <property type="match status" value="1"/>
</dbReference>
<dbReference type="PANTHER" id="PTHR14327:SF1">
    <property type="entry name" value="CATION CHANNEL SPERM-ASSOCIATED AUXILIARY SUBUNIT GAMMA"/>
    <property type="match status" value="1"/>
</dbReference>
<evidence type="ECO:0000313" key="3">
    <source>
        <dbReference type="EMBL" id="KAK8878379.1"/>
    </source>
</evidence>
<accession>A0ABR2JKM6</accession>